<dbReference type="PANTHER" id="PTHR47667">
    <property type="entry name" value="REGULATOR OF TY1 TRANSPOSITION PROTEIN 107"/>
    <property type="match status" value="1"/>
</dbReference>
<name>A0A9W7XX16_9FUNG</name>
<dbReference type="PROSITE" id="PS50172">
    <property type="entry name" value="BRCT"/>
    <property type="match status" value="4"/>
</dbReference>
<dbReference type="SMART" id="SM00292">
    <property type="entry name" value="BRCT"/>
    <property type="match status" value="6"/>
</dbReference>
<evidence type="ECO:0000313" key="4">
    <source>
        <dbReference type="Proteomes" id="UP001149813"/>
    </source>
</evidence>
<proteinExistence type="predicted"/>
<dbReference type="Pfam" id="PF16589">
    <property type="entry name" value="BRCT_2"/>
    <property type="match status" value="1"/>
</dbReference>
<dbReference type="Proteomes" id="UP001149813">
    <property type="component" value="Unassembled WGS sequence"/>
</dbReference>
<feature type="domain" description="BRCT" evidence="2">
    <location>
        <begin position="771"/>
        <end position="842"/>
    </location>
</feature>
<dbReference type="CDD" id="cd17744">
    <property type="entry name" value="BRCT_MDC1_rpt1"/>
    <property type="match status" value="1"/>
</dbReference>
<dbReference type="SUPFAM" id="SSF52113">
    <property type="entry name" value="BRCT domain"/>
    <property type="match status" value="4"/>
</dbReference>
<dbReference type="GO" id="GO:0035361">
    <property type="term" value="C:Cul8-RING ubiquitin ligase complex"/>
    <property type="evidence" value="ECO:0007669"/>
    <property type="project" value="TreeGrafter"/>
</dbReference>
<evidence type="ECO:0000259" key="2">
    <source>
        <dbReference type="PROSITE" id="PS50172"/>
    </source>
</evidence>
<feature type="region of interest" description="Disordered" evidence="1">
    <location>
        <begin position="538"/>
        <end position="592"/>
    </location>
</feature>
<sequence length="893" mass="99279">MAQKAPVVQPRRLQLTEAEQKMFVRQTDQVFGGVVYWINPAFDENERMQIAQLLKHGGARPATPRQHGERAEESKINGVIVNGLPQMASHVARFHMAGKRQGSRSGSGNDAGILGATHVISPDTHFGEYAACMRAGVRVVTGAWVLRSTMSGWQYVERYFSPSTRKLFSGMIVSVTHMPLGDKETLLASVMALGGQWRERMCADVTHLIVMQAQGSKYEFVQRNTQLGIRAILPHWFKESLNLLRRVPQEPFLFPDPPMLRNEAEQLPALPATQMVSPPDAESANGSTYDLPHPANACMSGYTVAISLELRSQLSDGAVARLTQRLGEAGAVVAGAIDDWNAVDVVLCQHRSGYEYAKASRLGKLVGTLVWLYQVLMSGALTPPTQRLLHYPVPVVAVEGMDRAVISVSGYTGVARQFLRTLILAMGARYTPHLSRENTHLITASCSGRKYAAAVRGGIDVVNHLWIEQCFQRWRMLGVTHPNFTYYPTLPMLNAMVGWTEVDVRRLDLWVNKPAGASIAEWSDMDVLSDSDLALNSGMEIADGSDNEDSKQLADEDDEDVRSISASIDGGDDEENAAGPRHTSRAAAMAASKSLGEMMRAANIFEKEMRRERQYRSRARNTMQIGADGNMDTEEQTPHKQHRDDPDNPSISKRRKTESRVRIMLTHVQLTPAEEDQIYAMGGEIVHNASAATHLVVGNTFKRTLKVLLALATGRTFIVQRPWLYDSLAAGEWIEVDYVTSSSSATSYALEDRASEKRWGFNLRETMKRAHSRQLFQGVMVVVTPNTDPGFDMLRSLVETAGGRAVSELPKKRLQKLLQANDRAVRKARAEENTTDIALPLIVVTCSQDAHMWPQFVSEESARPWVYNVDIVLTGLMVQRLEVFNERLYPNNE</sequence>
<dbReference type="InterPro" id="IPR001357">
    <property type="entry name" value="BRCT_dom"/>
</dbReference>
<reference evidence="3" key="1">
    <citation type="submission" date="2022-07" db="EMBL/GenBank/DDBJ databases">
        <title>Phylogenomic reconstructions and comparative analyses of Kickxellomycotina fungi.</title>
        <authorList>
            <person name="Reynolds N.K."/>
            <person name="Stajich J.E."/>
            <person name="Barry K."/>
            <person name="Grigoriev I.V."/>
            <person name="Crous P."/>
            <person name="Smith M.E."/>
        </authorList>
    </citation>
    <scope>NUCLEOTIDE SEQUENCE</scope>
    <source>
        <strain evidence="3">NBRC 32514</strain>
    </source>
</reference>
<keyword evidence="4" id="KW-1185">Reference proteome</keyword>
<dbReference type="GO" id="GO:1990683">
    <property type="term" value="P:DNA double-strand break attachment to nuclear envelope"/>
    <property type="evidence" value="ECO:0007669"/>
    <property type="project" value="TreeGrafter"/>
</dbReference>
<feature type="compositionally biased region" description="Basic and acidic residues" evidence="1">
    <location>
        <begin position="636"/>
        <end position="646"/>
    </location>
</feature>
<feature type="domain" description="BRCT" evidence="2">
    <location>
        <begin position="398"/>
        <end position="477"/>
    </location>
</feature>
<dbReference type="GO" id="GO:0006302">
    <property type="term" value="P:double-strand break repair"/>
    <property type="evidence" value="ECO:0007669"/>
    <property type="project" value="TreeGrafter"/>
</dbReference>
<evidence type="ECO:0000313" key="3">
    <source>
        <dbReference type="EMBL" id="KAJ1720605.1"/>
    </source>
</evidence>
<dbReference type="Gene3D" id="3.40.50.10190">
    <property type="entry name" value="BRCT domain"/>
    <property type="match status" value="4"/>
</dbReference>
<feature type="region of interest" description="Disordered" evidence="1">
    <location>
        <begin position="609"/>
        <end position="658"/>
    </location>
</feature>
<dbReference type="AlphaFoldDB" id="A0A9W7XX16"/>
<feature type="domain" description="BRCT" evidence="2">
    <location>
        <begin position="675"/>
        <end position="741"/>
    </location>
</feature>
<organism evidence="3 4">
    <name type="scientific">Coemansia erecta</name>
    <dbReference type="NCBI Taxonomy" id="147472"/>
    <lineage>
        <taxon>Eukaryota</taxon>
        <taxon>Fungi</taxon>
        <taxon>Fungi incertae sedis</taxon>
        <taxon>Zoopagomycota</taxon>
        <taxon>Kickxellomycotina</taxon>
        <taxon>Kickxellomycetes</taxon>
        <taxon>Kickxellales</taxon>
        <taxon>Kickxellaceae</taxon>
        <taxon>Coemansia</taxon>
    </lineage>
</organism>
<dbReference type="Pfam" id="PF12738">
    <property type="entry name" value="PTCB-BRCT"/>
    <property type="match status" value="2"/>
</dbReference>
<comment type="caution">
    <text evidence="3">The sequence shown here is derived from an EMBL/GenBank/DDBJ whole genome shotgun (WGS) entry which is preliminary data.</text>
</comment>
<dbReference type="EMBL" id="JANBOJ010000242">
    <property type="protein sequence ID" value="KAJ1720605.1"/>
    <property type="molecule type" value="Genomic_DNA"/>
</dbReference>
<dbReference type="InterPro" id="IPR053036">
    <property type="entry name" value="CellCycle_DNARepair_Reg"/>
</dbReference>
<gene>
    <name evidence="3" type="primary">ESC4</name>
    <name evidence="3" type="ORF">LPJ53_004791</name>
</gene>
<dbReference type="Pfam" id="PF16770">
    <property type="entry name" value="RTT107_BRCT_5"/>
    <property type="match status" value="1"/>
</dbReference>
<dbReference type="OrthoDB" id="342264at2759"/>
<feature type="domain" description="BRCT" evidence="2">
    <location>
        <begin position="163"/>
        <end position="254"/>
    </location>
</feature>
<accession>A0A9W7XX16</accession>
<dbReference type="GO" id="GO:0005634">
    <property type="term" value="C:nucleus"/>
    <property type="evidence" value="ECO:0007669"/>
    <property type="project" value="TreeGrafter"/>
</dbReference>
<dbReference type="PANTHER" id="PTHR47667:SF1">
    <property type="entry name" value="REGULATOR OF TY1 TRANSPOSITION PROTEIN 107"/>
    <property type="match status" value="1"/>
</dbReference>
<protein>
    <submittedName>
        <fullName evidence="3">Regulator of Ty1 Transposition</fullName>
    </submittedName>
</protein>
<dbReference type="InterPro" id="IPR036420">
    <property type="entry name" value="BRCT_dom_sf"/>
</dbReference>
<evidence type="ECO:0000256" key="1">
    <source>
        <dbReference type="SAM" id="MobiDB-lite"/>
    </source>
</evidence>